<dbReference type="SUPFAM" id="SSF53067">
    <property type="entry name" value="Actin-like ATPase domain"/>
    <property type="match status" value="1"/>
</dbReference>
<evidence type="ECO:0000313" key="4">
    <source>
        <dbReference type="EMBL" id="MBB6732742.1"/>
    </source>
</evidence>
<keyword evidence="3" id="KW-0119">Carbohydrate metabolism</keyword>
<dbReference type="PANTHER" id="PTHR18964">
    <property type="entry name" value="ROK (REPRESSOR, ORF, KINASE) FAMILY"/>
    <property type="match status" value="1"/>
</dbReference>
<organism evidence="4 5">
    <name type="scientific">Cohnella zeiphila</name>
    <dbReference type="NCBI Taxonomy" id="2761120"/>
    <lineage>
        <taxon>Bacteria</taxon>
        <taxon>Bacillati</taxon>
        <taxon>Bacillota</taxon>
        <taxon>Bacilli</taxon>
        <taxon>Bacillales</taxon>
        <taxon>Paenibacillaceae</taxon>
        <taxon>Cohnella</taxon>
    </lineage>
</organism>
<dbReference type="Gene3D" id="3.30.420.40">
    <property type="match status" value="2"/>
</dbReference>
<dbReference type="Pfam" id="PF00480">
    <property type="entry name" value="ROK"/>
    <property type="match status" value="1"/>
</dbReference>
<comment type="similarity">
    <text evidence="2">Belongs to the ROK (NagC/XylR) family.</text>
</comment>
<dbReference type="InterPro" id="IPR036390">
    <property type="entry name" value="WH_DNA-bd_sf"/>
</dbReference>
<name>A0A7X0VWT6_9BACL</name>
<dbReference type="Proteomes" id="UP000564644">
    <property type="component" value="Unassembled WGS sequence"/>
</dbReference>
<evidence type="ECO:0000313" key="5">
    <source>
        <dbReference type="Proteomes" id="UP000564644"/>
    </source>
</evidence>
<dbReference type="InterPro" id="IPR000600">
    <property type="entry name" value="ROK"/>
</dbReference>
<dbReference type="SUPFAM" id="SSF46785">
    <property type="entry name" value="Winged helix' DNA-binding domain"/>
    <property type="match status" value="1"/>
</dbReference>
<dbReference type="EMBL" id="JACJVO010000021">
    <property type="protein sequence ID" value="MBB6732742.1"/>
    <property type="molecule type" value="Genomic_DNA"/>
</dbReference>
<dbReference type="InterPro" id="IPR043129">
    <property type="entry name" value="ATPase_NBD"/>
</dbReference>
<gene>
    <name evidence="4" type="ORF">H7C18_17630</name>
</gene>
<accession>A0A7X0VWT6</accession>
<proteinExistence type="inferred from homology"/>
<dbReference type="PANTHER" id="PTHR18964:SF149">
    <property type="entry name" value="BIFUNCTIONAL UDP-N-ACETYLGLUCOSAMINE 2-EPIMERASE_N-ACETYLMANNOSAMINE KINASE"/>
    <property type="match status" value="1"/>
</dbReference>
<dbReference type="Gene3D" id="1.10.10.10">
    <property type="entry name" value="Winged helix-like DNA-binding domain superfamily/Winged helix DNA-binding domain"/>
    <property type="match status" value="1"/>
</dbReference>
<comment type="function">
    <text evidence="1">Transcriptional repressor of xylose-utilizing enzymes.</text>
</comment>
<sequence length="417" mass="44652">MDSINNVGDQKGTKVSIIQALRMYGALSRIELTKMTGLSRATISVAIAELIQLNLVKETESRYTTGGRPATLLELCPNSIVVLGADYSNQIWTLGAFDLHGNLINKLTIPSNDSSPQVVVKTLTKHLNNFVDTLETKPIQLIGLGMPGLIDINRGVINSASDLGWCEVDISTMIQQETGWQTAVINRHRARGLSECRFGSGKDFSQVIYIGIGTGIAAGLLNDSQLVTGAIGGAGELGHITIDPDGPLCPCGNQGCLQQLSTGPAMEQEVRMLLRNGAQSSFLYPDVNYDLQLIKADKICSGADAGDELCMKVVHKAASYLGIAMANLVNILNPEAIILGGPIPTGNEYYLKIATHVMNQRAMSPLTANVVVKKSVYNEIGGALGAAIFALDKHMAYSLFKKELPIEESLSNDIIPT</sequence>
<protein>
    <submittedName>
        <fullName evidence="4">ROK family transcriptional regulator</fullName>
    </submittedName>
</protein>
<dbReference type="InterPro" id="IPR036388">
    <property type="entry name" value="WH-like_DNA-bd_sf"/>
</dbReference>
<dbReference type="RefSeq" id="WP_185130399.1">
    <property type="nucleotide sequence ID" value="NZ_JACJVO010000021.1"/>
</dbReference>
<evidence type="ECO:0000256" key="2">
    <source>
        <dbReference type="ARBA" id="ARBA00006479"/>
    </source>
</evidence>
<keyword evidence="5" id="KW-1185">Reference proteome</keyword>
<dbReference type="GO" id="GO:0042732">
    <property type="term" value="P:D-xylose metabolic process"/>
    <property type="evidence" value="ECO:0007669"/>
    <property type="project" value="UniProtKB-KW"/>
</dbReference>
<dbReference type="AlphaFoldDB" id="A0A7X0VWT6"/>
<evidence type="ECO:0000256" key="3">
    <source>
        <dbReference type="ARBA" id="ARBA00022629"/>
    </source>
</evidence>
<comment type="caution">
    <text evidence="4">The sequence shown here is derived from an EMBL/GenBank/DDBJ whole genome shotgun (WGS) entry which is preliminary data.</text>
</comment>
<keyword evidence="3" id="KW-0859">Xylose metabolism</keyword>
<evidence type="ECO:0000256" key="1">
    <source>
        <dbReference type="ARBA" id="ARBA00002486"/>
    </source>
</evidence>
<reference evidence="4 5" key="1">
    <citation type="submission" date="2020-08" db="EMBL/GenBank/DDBJ databases">
        <title>Cohnella phylogeny.</title>
        <authorList>
            <person name="Dunlap C."/>
        </authorList>
    </citation>
    <scope>NUCLEOTIDE SEQUENCE [LARGE SCALE GENOMIC DNA]</scope>
    <source>
        <strain evidence="4 5">CBP 2801</strain>
    </source>
</reference>